<feature type="region of interest" description="Disordered" evidence="1">
    <location>
        <begin position="210"/>
        <end position="234"/>
    </location>
</feature>
<organism evidence="2 3">
    <name type="scientific">Durusdinium trenchii</name>
    <dbReference type="NCBI Taxonomy" id="1381693"/>
    <lineage>
        <taxon>Eukaryota</taxon>
        <taxon>Sar</taxon>
        <taxon>Alveolata</taxon>
        <taxon>Dinophyceae</taxon>
        <taxon>Suessiales</taxon>
        <taxon>Symbiodiniaceae</taxon>
        <taxon>Durusdinium</taxon>
    </lineage>
</organism>
<dbReference type="SUPFAM" id="SSF56672">
    <property type="entry name" value="DNA/RNA polymerases"/>
    <property type="match status" value="1"/>
</dbReference>
<evidence type="ECO:0000313" key="3">
    <source>
        <dbReference type="Proteomes" id="UP001642484"/>
    </source>
</evidence>
<name>A0ABP0HWI3_9DINO</name>
<evidence type="ECO:0000256" key="1">
    <source>
        <dbReference type="SAM" id="MobiDB-lite"/>
    </source>
</evidence>
<keyword evidence="3" id="KW-1185">Reference proteome</keyword>
<reference evidence="2 3" key="1">
    <citation type="submission" date="2024-02" db="EMBL/GenBank/DDBJ databases">
        <authorList>
            <person name="Chen Y."/>
            <person name="Shah S."/>
            <person name="Dougan E. K."/>
            <person name="Thang M."/>
            <person name="Chan C."/>
        </authorList>
    </citation>
    <scope>NUCLEOTIDE SEQUENCE [LARGE SCALE GENOMIC DNA]</scope>
</reference>
<evidence type="ECO:0008006" key="4">
    <source>
        <dbReference type="Google" id="ProtNLM"/>
    </source>
</evidence>
<protein>
    <recommendedName>
        <fullName evidence="4">Reverse transcriptase domain-containing protein</fullName>
    </recommendedName>
</protein>
<proteinExistence type="predicted"/>
<sequence>MSPLNPDLAAFRVRPKRSELVEVWWPEEELAQLFRWLELPEQRISLLGTPERALAEAASACTEFDLGWTIVGPRTAKWCLSYLAIEGLGFEGHHERFRTLCKLESSTWGVVEHFQLSMFVRHLVQVDCYNVLNSLGVELMFRRLQTIEFAHGERAREAEARSVGGKLTMEEQATFGAVVRQAGTLMVAPSLLDHVKAEVEKDVALQKNMRKAREERELNRKAAKDPKGKKNEEGAVSQLHAFDGYGDDQTPAAVTTYNPSLLSLPDAGNRAIPVAELLGDDGREIVSAFCRTRLLDRNEARKSLERLATAECLSRIQLTGDSPLYISTADLKDAFYHFELPIELRDFFSMRSVPAGAIGLEHLQGQALAPGVRVRPRLRVLPMGWSHALWWCQMIHQRIVSRVGATEQNSLEDKAVVPDGQCMHLEYIDNWVVMGTDKDRVSALAGAGVDALRNSGLVVHEVEHASKQIKVLGWEFDNNIFRPRPIRVWRVRKAFEYLLQRGSCTGRQLEKIVGHANFLCLGRRESLSVFGETYTFIKRNYWNKARIWKSVRRELDIFIGVCPLIWRDLAAPWETEVTAVDASDWGMGATTAVFDVEQVADLGQFSERWRFDYPHLSRPREHAFGMAVADDPQEAAAAAWASNEATNTGGAQPIRVVQPKSHDQIFKTASVSEKSRTAYLDCWDRMISYTSVRLDERSPPSLVDSCLEEMLNHMFEEGEDLSKANYMLAAVLFRMEEIGPSQVPSSSALGGGLPDDIKYAMNHNYLQEALMMAMCFVLYLRPGEVSRLRCRDLVPPVKSTKKSARTWSVVLHPVELEVASKTSEFDETVTFDDLETQFIPEAVSKHMRSRTRGKDQMLFTSNSIQLKAVMEEAAKAEHLQDFYDYDVQTIARNFNDKLIWHAPADQKAFKDGGHAARQA</sequence>
<gene>
    <name evidence="2" type="ORF">CCMP2556_LOCUS3696</name>
</gene>
<dbReference type="Proteomes" id="UP001642484">
    <property type="component" value="Unassembled WGS sequence"/>
</dbReference>
<feature type="compositionally biased region" description="Basic and acidic residues" evidence="1">
    <location>
        <begin position="211"/>
        <end position="233"/>
    </location>
</feature>
<accession>A0ABP0HWI3</accession>
<evidence type="ECO:0000313" key="2">
    <source>
        <dbReference type="EMBL" id="CAK8994560.1"/>
    </source>
</evidence>
<comment type="caution">
    <text evidence="2">The sequence shown here is derived from an EMBL/GenBank/DDBJ whole genome shotgun (WGS) entry which is preliminary data.</text>
</comment>
<dbReference type="InterPro" id="IPR043502">
    <property type="entry name" value="DNA/RNA_pol_sf"/>
</dbReference>
<dbReference type="EMBL" id="CAXAMN010001448">
    <property type="protein sequence ID" value="CAK8994560.1"/>
    <property type="molecule type" value="Genomic_DNA"/>
</dbReference>